<dbReference type="EMBL" id="BMES01000002">
    <property type="protein sequence ID" value="GGH20311.1"/>
    <property type="molecule type" value="Genomic_DNA"/>
</dbReference>
<dbReference type="AlphaFoldDB" id="A0A917I6R4"/>
<organism evidence="1 2">
    <name type="scientific">Alsobacter metallidurans</name>
    <dbReference type="NCBI Taxonomy" id="340221"/>
    <lineage>
        <taxon>Bacteria</taxon>
        <taxon>Pseudomonadati</taxon>
        <taxon>Pseudomonadota</taxon>
        <taxon>Alphaproteobacteria</taxon>
        <taxon>Hyphomicrobiales</taxon>
        <taxon>Alsobacteraceae</taxon>
        <taxon>Alsobacter</taxon>
    </lineage>
</organism>
<dbReference type="RefSeq" id="WP_188517992.1">
    <property type="nucleotide sequence ID" value="NZ_BMES01000002.1"/>
</dbReference>
<reference evidence="1" key="2">
    <citation type="submission" date="2020-09" db="EMBL/GenBank/DDBJ databases">
        <authorList>
            <person name="Sun Q."/>
            <person name="Zhou Y."/>
        </authorList>
    </citation>
    <scope>NUCLEOTIDE SEQUENCE</scope>
    <source>
        <strain evidence="1">CGMCC 1.12214</strain>
    </source>
</reference>
<comment type="caution">
    <text evidence="1">The sequence shown here is derived from an EMBL/GenBank/DDBJ whole genome shotgun (WGS) entry which is preliminary data.</text>
</comment>
<name>A0A917I6R4_9HYPH</name>
<protein>
    <submittedName>
        <fullName evidence="1">Uncharacterized protein</fullName>
    </submittedName>
</protein>
<evidence type="ECO:0000313" key="2">
    <source>
        <dbReference type="Proteomes" id="UP000603912"/>
    </source>
</evidence>
<sequence>MPALPSGLSIEAAIDAELKHNPAVRDGLSAYAGLASGFRLKKDAVALLAGVLSHAAATYRAAGNRDADLVTFDDGAANFLFDVKQGRTVLCWGVTVSVGANTRDDAYHGGFPRAGDGLDKGHAWAHKQGGREGGPNYFRQARSLNQGRSRNGKLWRIIETYLGANAGLPAFVGLRYAAPNKTDQPDEIVYGLITAGQQFRVVVFPNA</sequence>
<accession>A0A917I6R4</accession>
<reference evidence="1" key="1">
    <citation type="journal article" date="2014" name="Int. J. Syst. Evol. Microbiol.">
        <title>Complete genome sequence of Corynebacterium casei LMG S-19264T (=DSM 44701T), isolated from a smear-ripened cheese.</title>
        <authorList>
            <consortium name="US DOE Joint Genome Institute (JGI-PGF)"/>
            <person name="Walter F."/>
            <person name="Albersmeier A."/>
            <person name="Kalinowski J."/>
            <person name="Ruckert C."/>
        </authorList>
    </citation>
    <scope>NUCLEOTIDE SEQUENCE</scope>
    <source>
        <strain evidence="1">CGMCC 1.12214</strain>
    </source>
</reference>
<evidence type="ECO:0000313" key="1">
    <source>
        <dbReference type="EMBL" id="GGH20311.1"/>
    </source>
</evidence>
<keyword evidence="2" id="KW-1185">Reference proteome</keyword>
<proteinExistence type="predicted"/>
<dbReference type="Proteomes" id="UP000603912">
    <property type="component" value="Unassembled WGS sequence"/>
</dbReference>
<gene>
    <name evidence="1" type="ORF">GCM10007036_23800</name>
</gene>